<evidence type="ECO:0000259" key="13">
    <source>
        <dbReference type="PROSITE" id="PS51471"/>
    </source>
</evidence>
<reference evidence="14" key="1">
    <citation type="submission" date="2014-09" db="EMBL/GenBank/DDBJ databases">
        <authorList>
            <person name="Magalhaes I.L.F."/>
            <person name="Oliveira U."/>
            <person name="Santos F.R."/>
            <person name="Vidigal T.H.D.A."/>
            <person name="Brescovit A.D."/>
            <person name="Santos A.J."/>
        </authorList>
    </citation>
    <scope>NUCLEOTIDE SEQUENCE</scope>
    <source>
        <tissue evidence="14">Shoot tissue taken approximately 20 cm above the soil surface</tissue>
    </source>
</reference>
<keyword evidence="5" id="KW-0847">Vitamin C</keyword>
<keyword evidence="4 12" id="KW-0479">Metal-binding</keyword>
<dbReference type="InterPro" id="IPR005123">
    <property type="entry name" value="Oxoglu/Fe-dep_dioxygenase_dom"/>
</dbReference>
<name>A0A0A9DR45_ARUDO</name>
<dbReference type="FunFam" id="2.60.120.330:FF:000009">
    <property type="entry name" value="Flavonol synthase"/>
    <property type="match status" value="1"/>
</dbReference>
<dbReference type="SUPFAM" id="SSF51197">
    <property type="entry name" value="Clavaminate synthase-like"/>
    <property type="match status" value="1"/>
</dbReference>
<dbReference type="Gene3D" id="2.60.120.330">
    <property type="entry name" value="B-lactam Antibiotic, Isopenicillin N Synthase, Chain"/>
    <property type="match status" value="1"/>
</dbReference>
<proteinExistence type="inferred from homology"/>
<dbReference type="GO" id="GO:0046148">
    <property type="term" value="P:pigment biosynthetic process"/>
    <property type="evidence" value="ECO:0007669"/>
    <property type="project" value="UniProtKB-ARBA"/>
</dbReference>
<evidence type="ECO:0000256" key="9">
    <source>
        <dbReference type="ARBA" id="ARBA00023241"/>
    </source>
</evidence>
<keyword evidence="9" id="KW-0284">Flavonoid biosynthesis</keyword>
<dbReference type="GO" id="GO:0031418">
    <property type="term" value="F:L-ascorbic acid binding"/>
    <property type="evidence" value="ECO:0007669"/>
    <property type="project" value="UniProtKB-KW"/>
</dbReference>
<dbReference type="EC" id="1.14.20.4" evidence="10"/>
<keyword evidence="8 12" id="KW-0408">Iron</keyword>
<dbReference type="PRINTS" id="PR00682">
    <property type="entry name" value="IPNSYNTHASE"/>
</dbReference>
<evidence type="ECO:0000256" key="7">
    <source>
        <dbReference type="ARBA" id="ARBA00023002"/>
    </source>
</evidence>
<dbReference type="GO" id="GO:0046872">
    <property type="term" value="F:metal ion binding"/>
    <property type="evidence" value="ECO:0007669"/>
    <property type="project" value="UniProtKB-KW"/>
</dbReference>
<feature type="domain" description="Fe2OG dioxygenase" evidence="13">
    <location>
        <begin position="196"/>
        <end position="296"/>
    </location>
</feature>
<dbReference type="InterPro" id="IPR044861">
    <property type="entry name" value="IPNS-like_FE2OG_OXY"/>
</dbReference>
<dbReference type="GO" id="GO:0009813">
    <property type="term" value="P:flavonoid biosynthetic process"/>
    <property type="evidence" value="ECO:0007669"/>
    <property type="project" value="UniProtKB-KW"/>
</dbReference>
<evidence type="ECO:0000313" key="14">
    <source>
        <dbReference type="EMBL" id="JAD86247.1"/>
    </source>
</evidence>
<evidence type="ECO:0000256" key="5">
    <source>
        <dbReference type="ARBA" id="ARBA00022896"/>
    </source>
</evidence>
<evidence type="ECO:0000256" key="1">
    <source>
        <dbReference type="ARBA" id="ARBA00001961"/>
    </source>
</evidence>
<dbReference type="EMBL" id="GBRH01211648">
    <property type="protein sequence ID" value="JAD86247.1"/>
    <property type="molecule type" value="Transcribed_RNA"/>
</dbReference>
<evidence type="ECO:0000256" key="6">
    <source>
        <dbReference type="ARBA" id="ARBA00022964"/>
    </source>
</evidence>
<organism evidence="14">
    <name type="scientific">Arundo donax</name>
    <name type="common">Giant reed</name>
    <name type="synonym">Donax arundinaceus</name>
    <dbReference type="NCBI Taxonomy" id="35708"/>
    <lineage>
        <taxon>Eukaryota</taxon>
        <taxon>Viridiplantae</taxon>
        <taxon>Streptophyta</taxon>
        <taxon>Embryophyta</taxon>
        <taxon>Tracheophyta</taxon>
        <taxon>Spermatophyta</taxon>
        <taxon>Magnoliopsida</taxon>
        <taxon>Liliopsida</taxon>
        <taxon>Poales</taxon>
        <taxon>Poaceae</taxon>
        <taxon>PACMAD clade</taxon>
        <taxon>Arundinoideae</taxon>
        <taxon>Arundineae</taxon>
        <taxon>Arundo</taxon>
    </lineage>
</organism>
<dbReference type="Pfam" id="PF03171">
    <property type="entry name" value="2OG-FeII_Oxy"/>
    <property type="match status" value="1"/>
</dbReference>
<dbReference type="InterPro" id="IPR026992">
    <property type="entry name" value="DIOX_N"/>
</dbReference>
<dbReference type="PANTHER" id="PTHR47991">
    <property type="entry name" value="OXOGLUTARATE/IRON-DEPENDENT DIOXYGENASE"/>
    <property type="match status" value="1"/>
</dbReference>
<protein>
    <recommendedName>
        <fullName evidence="10">anthocyanidin synthase</fullName>
        <ecNumber evidence="10">1.14.20.4</ecNumber>
    </recommendedName>
</protein>
<dbReference type="Pfam" id="PF14226">
    <property type="entry name" value="DIOX_N"/>
    <property type="match status" value="1"/>
</dbReference>
<dbReference type="PROSITE" id="PS51471">
    <property type="entry name" value="FE2OG_OXY"/>
    <property type="match status" value="1"/>
</dbReference>
<reference evidence="14" key="2">
    <citation type="journal article" date="2015" name="Data Brief">
        <title>Shoot transcriptome of the giant reed, Arundo donax.</title>
        <authorList>
            <person name="Barrero R.A."/>
            <person name="Guerrero F.D."/>
            <person name="Moolhuijzen P."/>
            <person name="Goolsby J.A."/>
            <person name="Tidwell J."/>
            <person name="Bellgard S.E."/>
            <person name="Bellgard M.I."/>
        </authorList>
    </citation>
    <scope>NUCLEOTIDE SEQUENCE</scope>
    <source>
        <tissue evidence="14">Shoot tissue taken approximately 20 cm above the soil surface</tissue>
    </source>
</reference>
<evidence type="ECO:0000256" key="10">
    <source>
        <dbReference type="ARBA" id="ARBA00039062"/>
    </source>
</evidence>
<comment type="similarity">
    <text evidence="3 12">Belongs to the iron/ascorbate-dependent oxidoreductase family.</text>
</comment>
<dbReference type="GO" id="GO:0050589">
    <property type="term" value="F:leucocyanidin oxygenase activity"/>
    <property type="evidence" value="ECO:0007669"/>
    <property type="project" value="UniProtKB-EC"/>
</dbReference>
<evidence type="ECO:0000256" key="11">
    <source>
        <dbReference type="ARBA" id="ARBA00052206"/>
    </source>
</evidence>
<keyword evidence="6" id="KW-0223">Dioxygenase</keyword>
<accession>A0A0A9DR45</accession>
<keyword evidence="7 12" id="KW-0560">Oxidoreductase</keyword>
<dbReference type="InterPro" id="IPR050295">
    <property type="entry name" value="Plant_2OG-oxidoreductases"/>
</dbReference>
<evidence type="ECO:0000256" key="12">
    <source>
        <dbReference type="RuleBase" id="RU003682"/>
    </source>
</evidence>
<dbReference type="AlphaFoldDB" id="A0A0A9DR45"/>
<evidence type="ECO:0000256" key="2">
    <source>
        <dbReference type="ARBA" id="ARBA00004935"/>
    </source>
</evidence>
<comment type="cofactor">
    <cofactor evidence="1">
        <name>L-ascorbate</name>
        <dbReference type="ChEBI" id="CHEBI:38290"/>
    </cofactor>
</comment>
<comment type="pathway">
    <text evidence="2">Pigment biosynthesis; anthocyanin biosynthesis.</text>
</comment>
<dbReference type="InterPro" id="IPR027443">
    <property type="entry name" value="IPNS-like_sf"/>
</dbReference>
<evidence type="ECO:0000256" key="4">
    <source>
        <dbReference type="ARBA" id="ARBA00022723"/>
    </source>
</evidence>
<evidence type="ECO:0000256" key="3">
    <source>
        <dbReference type="ARBA" id="ARBA00008056"/>
    </source>
</evidence>
<evidence type="ECO:0000256" key="8">
    <source>
        <dbReference type="ARBA" id="ARBA00023004"/>
    </source>
</evidence>
<sequence>MADVHRSVQALSLLGAVPPEYVRSVHERPGNTNFCAGSGSEEAPVLDMSQPRCGARMANAATKWGFFQVINHGVPAATMAEMQRVGHDFFALPQGEKERYATDPTSGRIEGYGVGTKASRNLEEGKKLWADFFYHYVAPAAMVNHDIWPKNPAGYREANEEYARHMLRLTREMLEHLSVGLGLEKGAMREAFGGDDLVLLQKINSYPPCPQPGLILGIGQHTDMGTLTVLLPNEVQGLQIFKDDRWYDVKYVPEALIVLIGDQIEILSNGRYKAGTHRATVNKEKTQMSWPVFVEPPGEVVVGPHRQLTTDDSPAKYKAKKYKDYQYCKINLLPQ</sequence>
<comment type="catalytic activity">
    <reaction evidence="11">
        <text>a (2R,3S,4S)-leucoanthocyanidin + 2-oxoglutarate + O2 = a 4-H-anthocyanidin with a 3-hydroxy group + succinate + CO2 + 2 H2O</text>
        <dbReference type="Rhea" id="RHEA:54432"/>
        <dbReference type="ChEBI" id="CHEBI:15377"/>
        <dbReference type="ChEBI" id="CHEBI:15379"/>
        <dbReference type="ChEBI" id="CHEBI:16526"/>
        <dbReference type="ChEBI" id="CHEBI:16810"/>
        <dbReference type="ChEBI" id="CHEBI:30031"/>
        <dbReference type="ChEBI" id="CHEBI:138176"/>
        <dbReference type="ChEBI" id="CHEBI:138177"/>
        <dbReference type="EC" id="1.14.20.4"/>
    </reaction>
</comment>